<evidence type="ECO:0000259" key="9">
    <source>
        <dbReference type="Pfam" id="PF13632"/>
    </source>
</evidence>
<evidence type="ECO:0000256" key="6">
    <source>
        <dbReference type="ARBA" id="ARBA00023136"/>
    </source>
</evidence>
<feature type="transmembrane region" description="Helical" evidence="7">
    <location>
        <begin position="550"/>
        <end position="569"/>
    </location>
</feature>
<feature type="transmembrane region" description="Helical" evidence="7">
    <location>
        <begin position="576"/>
        <end position="598"/>
    </location>
</feature>
<evidence type="ECO:0000256" key="1">
    <source>
        <dbReference type="ARBA" id="ARBA00004141"/>
    </source>
</evidence>
<feature type="domain" description="Type II secretion system protein GspE N-terminal" evidence="8">
    <location>
        <begin position="73"/>
        <end position="158"/>
    </location>
</feature>
<dbReference type="AlphaFoldDB" id="A0A317E348"/>
<dbReference type="InterPro" id="IPR029044">
    <property type="entry name" value="Nucleotide-diphossugar_trans"/>
</dbReference>
<dbReference type="GO" id="GO:0016757">
    <property type="term" value="F:glycosyltransferase activity"/>
    <property type="evidence" value="ECO:0007669"/>
    <property type="project" value="UniProtKB-KW"/>
</dbReference>
<protein>
    <submittedName>
        <fullName evidence="10">Glycosyltransferase</fullName>
    </submittedName>
</protein>
<feature type="transmembrane region" description="Helical" evidence="7">
    <location>
        <begin position="502"/>
        <end position="530"/>
    </location>
</feature>
<keyword evidence="6 7" id="KW-0472">Membrane</keyword>
<evidence type="ECO:0000313" key="10">
    <source>
        <dbReference type="EMBL" id="PWR20864.1"/>
    </source>
</evidence>
<comment type="subcellular location">
    <subcellularLocation>
        <location evidence="1">Membrane</location>
        <topology evidence="1">Multi-pass membrane protein</topology>
    </subcellularLocation>
</comment>
<evidence type="ECO:0000313" key="11">
    <source>
        <dbReference type="Proteomes" id="UP000246077"/>
    </source>
</evidence>
<keyword evidence="5 7" id="KW-1133">Transmembrane helix</keyword>
<gene>
    <name evidence="10" type="ORF">DKG75_12800</name>
</gene>
<dbReference type="PANTHER" id="PTHR43867">
    <property type="entry name" value="CELLULOSE SYNTHASE CATALYTIC SUBUNIT A [UDP-FORMING]"/>
    <property type="match status" value="1"/>
</dbReference>
<keyword evidence="4 7" id="KW-0812">Transmembrane</keyword>
<keyword evidence="3 10" id="KW-0808">Transferase</keyword>
<dbReference type="Pfam" id="PF13632">
    <property type="entry name" value="Glyco_trans_2_3"/>
    <property type="match status" value="1"/>
</dbReference>
<dbReference type="InterPro" id="IPR037257">
    <property type="entry name" value="T2SS_E_N_sf"/>
</dbReference>
<name>A0A317E348_9PROT</name>
<evidence type="ECO:0000256" key="2">
    <source>
        <dbReference type="ARBA" id="ARBA00022676"/>
    </source>
</evidence>
<keyword evidence="11" id="KW-1185">Reference proteome</keyword>
<accession>A0A317E348</accession>
<dbReference type="SUPFAM" id="SSF160246">
    <property type="entry name" value="EspE N-terminal domain-like"/>
    <property type="match status" value="1"/>
</dbReference>
<proteinExistence type="predicted"/>
<evidence type="ECO:0000256" key="3">
    <source>
        <dbReference type="ARBA" id="ARBA00022679"/>
    </source>
</evidence>
<dbReference type="OrthoDB" id="7431422at2"/>
<dbReference type="CDD" id="cd06427">
    <property type="entry name" value="CESA_like_2"/>
    <property type="match status" value="1"/>
</dbReference>
<dbReference type="InterPro" id="IPR007831">
    <property type="entry name" value="T2SS_GspE_N"/>
</dbReference>
<dbReference type="Gene3D" id="3.90.550.10">
    <property type="entry name" value="Spore Coat Polysaccharide Biosynthesis Protein SpsA, Chain A"/>
    <property type="match status" value="1"/>
</dbReference>
<dbReference type="PANTHER" id="PTHR43867:SF2">
    <property type="entry name" value="CELLULOSE SYNTHASE CATALYTIC SUBUNIT A [UDP-FORMING]"/>
    <property type="match status" value="1"/>
</dbReference>
<evidence type="ECO:0000259" key="8">
    <source>
        <dbReference type="Pfam" id="PF05157"/>
    </source>
</evidence>
<keyword evidence="2" id="KW-0328">Glycosyltransferase</keyword>
<dbReference type="Pfam" id="PF05157">
    <property type="entry name" value="MshEN"/>
    <property type="match status" value="1"/>
</dbReference>
<dbReference type="GO" id="GO:0016020">
    <property type="term" value="C:membrane"/>
    <property type="evidence" value="ECO:0007669"/>
    <property type="project" value="UniProtKB-SubCell"/>
</dbReference>
<dbReference type="InterPro" id="IPR001173">
    <property type="entry name" value="Glyco_trans_2-like"/>
</dbReference>
<evidence type="ECO:0000256" key="4">
    <source>
        <dbReference type="ARBA" id="ARBA00022692"/>
    </source>
</evidence>
<comment type="caution">
    <text evidence="10">The sequence shown here is derived from an EMBL/GenBank/DDBJ whole genome shotgun (WGS) entry which is preliminary data.</text>
</comment>
<dbReference type="EMBL" id="QGLF01000003">
    <property type="protein sequence ID" value="PWR20864.1"/>
    <property type="molecule type" value="Genomic_DNA"/>
</dbReference>
<dbReference type="SUPFAM" id="SSF53448">
    <property type="entry name" value="Nucleotide-diphospho-sugar transferases"/>
    <property type="match status" value="1"/>
</dbReference>
<dbReference type="RefSeq" id="WP_109921508.1">
    <property type="nucleotide sequence ID" value="NZ_QGLF01000003.1"/>
</dbReference>
<sequence length="635" mass="68664">MPADSPALPDRGHLLAGAAGDHLVACGLIGPDQREAAIALARHHGLDPMETLAAQGPPAADREALAAALAACLGLVHADPEAEPPDPALPQAARLGDYSRHLLLPWRRQGAVTRFLCVSPDLANLVRAEAWAGGPVELAVTSRPALMAALARHFAAELGDLAINRLRRRAPEHSAGTPAPRWQKRGLGLLLLGTGAGLALAPVATLAAASAVTALFYFAHLLFRLAVVVAGQRRGAAAAAPPLPDPALPPYTILAPLLREPEVLPLLADALDRLDYPRALLDIKLVLEADDAPTIAEARRLGLDRRYDLVLVPPSEPRTKPKACNFALPLARGDCLVIFDAEDRPESDQLRKAAGALVQGPAGLGCVQARLNFDNARENWLTRMFALDYALWFDYLLPGLDRLGIPIPLGGTSNHFRLAALQAVEGWDPFNVTEDADLGLRLHARGFRVGVIDSTTFEEATSTLGNWLRQRSRWMKGYMQTMAVQARHPLALWRRAGPVGALGVFAFVGGTVAASLANPLVWGLCLAWLATHGSGWLDPLFPPPVTAIGLMSWGLGNFTLLYLAMIAPFRRGWFGLTPWALTTSFYWILVSVAAWRALWQWLHRPFHWEKTQHGASRHIRAILAQRERGGPRGEP</sequence>
<reference evidence="11" key="1">
    <citation type="submission" date="2018-05" db="EMBL/GenBank/DDBJ databases">
        <title>Zavarzinia sp. HR-AS.</title>
        <authorList>
            <person name="Lee Y."/>
            <person name="Jeon C.O."/>
        </authorList>
    </citation>
    <scope>NUCLEOTIDE SEQUENCE [LARGE SCALE GENOMIC DNA]</scope>
    <source>
        <strain evidence="11">DSM 1231</strain>
    </source>
</reference>
<feature type="domain" description="Glycosyltransferase 2-like" evidence="9">
    <location>
        <begin position="337"/>
        <end position="528"/>
    </location>
</feature>
<organism evidence="10 11">
    <name type="scientific">Zavarzinia compransoris</name>
    <dbReference type="NCBI Taxonomy" id="1264899"/>
    <lineage>
        <taxon>Bacteria</taxon>
        <taxon>Pseudomonadati</taxon>
        <taxon>Pseudomonadota</taxon>
        <taxon>Alphaproteobacteria</taxon>
        <taxon>Rhodospirillales</taxon>
        <taxon>Zavarziniaceae</taxon>
        <taxon>Zavarzinia</taxon>
    </lineage>
</organism>
<evidence type="ECO:0000256" key="5">
    <source>
        <dbReference type="ARBA" id="ARBA00022989"/>
    </source>
</evidence>
<dbReference type="InterPro" id="IPR050321">
    <property type="entry name" value="Glycosyltr_2/OpgH_subfam"/>
</dbReference>
<dbReference type="Proteomes" id="UP000246077">
    <property type="component" value="Unassembled WGS sequence"/>
</dbReference>
<evidence type="ECO:0000256" key="7">
    <source>
        <dbReference type="SAM" id="Phobius"/>
    </source>
</evidence>